<dbReference type="GO" id="GO:0003677">
    <property type="term" value="F:DNA binding"/>
    <property type="evidence" value="ECO:0007669"/>
    <property type="project" value="UniProtKB-KW"/>
</dbReference>
<dbReference type="AlphaFoldDB" id="A0A6J6EA24"/>
<dbReference type="GO" id="GO:0005737">
    <property type="term" value="C:cytoplasm"/>
    <property type="evidence" value="ECO:0007669"/>
    <property type="project" value="UniProtKB-SubCell"/>
</dbReference>
<keyword evidence="3" id="KW-0963">Cytoplasm</keyword>
<dbReference type="NCBIfam" id="TIGR01529">
    <property type="entry name" value="argR_whole"/>
    <property type="match status" value="1"/>
</dbReference>
<dbReference type="PANTHER" id="PTHR34471:SF1">
    <property type="entry name" value="ARGININE REPRESSOR"/>
    <property type="match status" value="1"/>
</dbReference>
<dbReference type="PANTHER" id="PTHR34471">
    <property type="entry name" value="ARGININE REPRESSOR"/>
    <property type="match status" value="1"/>
</dbReference>
<comment type="subcellular location">
    <subcellularLocation>
        <location evidence="1">Cytoplasm</location>
    </subcellularLocation>
</comment>
<dbReference type="InterPro" id="IPR020899">
    <property type="entry name" value="Arg_repress_C"/>
</dbReference>
<evidence type="ECO:0000259" key="8">
    <source>
        <dbReference type="Pfam" id="PF02863"/>
    </source>
</evidence>
<sequence length="163" mass="17025">MSSKAHRQQLIASLIAKYAVTNQPQLVDLLAQDGVTATQATVSRDLEDLGAVKVRVPGGDTVYAIPEFAPARLAPEDQLRRVMGEWVAEVTHSGPMVVVRTPPGCAHVVASALDRSGMPEIVGTVAGDDTIFCVAAEHFGGVNLAAILRDLAGLKPTTSGGTK</sequence>
<feature type="domain" description="Arginine repressor DNA-binding" evidence="7">
    <location>
        <begin position="3"/>
        <end position="67"/>
    </location>
</feature>
<organism evidence="9">
    <name type="scientific">freshwater metagenome</name>
    <dbReference type="NCBI Taxonomy" id="449393"/>
    <lineage>
        <taxon>unclassified sequences</taxon>
        <taxon>metagenomes</taxon>
        <taxon>ecological metagenomes</taxon>
    </lineage>
</organism>
<dbReference type="InterPro" id="IPR036388">
    <property type="entry name" value="WH-like_DNA-bd_sf"/>
</dbReference>
<dbReference type="InterPro" id="IPR036251">
    <property type="entry name" value="Arg_repress_C_sf"/>
</dbReference>
<dbReference type="InterPro" id="IPR020900">
    <property type="entry name" value="Arg_repress_DNA-bd"/>
</dbReference>
<dbReference type="GO" id="GO:0051259">
    <property type="term" value="P:protein complex oligomerization"/>
    <property type="evidence" value="ECO:0007669"/>
    <property type="project" value="InterPro"/>
</dbReference>
<keyword evidence="6" id="KW-0804">Transcription</keyword>
<reference evidence="9" key="1">
    <citation type="submission" date="2020-05" db="EMBL/GenBank/DDBJ databases">
        <authorList>
            <person name="Chiriac C."/>
            <person name="Salcher M."/>
            <person name="Ghai R."/>
            <person name="Kavagutti S V."/>
        </authorList>
    </citation>
    <scope>NUCLEOTIDE SEQUENCE</scope>
</reference>
<dbReference type="Gene3D" id="1.10.10.10">
    <property type="entry name" value="Winged helix-like DNA-binding domain superfamily/Winged helix DNA-binding domain"/>
    <property type="match status" value="1"/>
</dbReference>
<dbReference type="PRINTS" id="PR01467">
    <property type="entry name" value="ARGREPRESSOR"/>
</dbReference>
<accession>A0A6J6EA24</accession>
<evidence type="ECO:0000259" key="7">
    <source>
        <dbReference type="Pfam" id="PF01316"/>
    </source>
</evidence>
<gene>
    <name evidence="9" type="ORF">UFOPK1722_00451</name>
</gene>
<dbReference type="Pfam" id="PF01316">
    <property type="entry name" value="Arg_repressor"/>
    <property type="match status" value="1"/>
</dbReference>
<keyword evidence="4" id="KW-0805">Transcription regulation</keyword>
<dbReference type="Pfam" id="PF02863">
    <property type="entry name" value="Arg_repressor_C"/>
    <property type="match status" value="1"/>
</dbReference>
<dbReference type="GO" id="GO:0006525">
    <property type="term" value="P:arginine metabolic process"/>
    <property type="evidence" value="ECO:0007669"/>
    <property type="project" value="InterPro"/>
</dbReference>
<dbReference type="Gene3D" id="3.30.1360.40">
    <property type="match status" value="1"/>
</dbReference>
<evidence type="ECO:0000256" key="2">
    <source>
        <dbReference type="ARBA" id="ARBA00008316"/>
    </source>
</evidence>
<proteinExistence type="inferred from homology"/>
<dbReference type="GO" id="GO:0003700">
    <property type="term" value="F:DNA-binding transcription factor activity"/>
    <property type="evidence" value="ECO:0007669"/>
    <property type="project" value="InterPro"/>
</dbReference>
<keyword evidence="5" id="KW-0238">DNA-binding</keyword>
<dbReference type="EMBL" id="CAEZTS010000026">
    <property type="protein sequence ID" value="CAB4572089.1"/>
    <property type="molecule type" value="Genomic_DNA"/>
</dbReference>
<feature type="domain" description="Arginine repressor C-terminal" evidence="8">
    <location>
        <begin position="85"/>
        <end position="147"/>
    </location>
</feature>
<evidence type="ECO:0000256" key="1">
    <source>
        <dbReference type="ARBA" id="ARBA00004496"/>
    </source>
</evidence>
<dbReference type="InterPro" id="IPR036390">
    <property type="entry name" value="WH_DNA-bd_sf"/>
</dbReference>
<evidence type="ECO:0000256" key="5">
    <source>
        <dbReference type="ARBA" id="ARBA00023125"/>
    </source>
</evidence>
<dbReference type="GO" id="GO:0034618">
    <property type="term" value="F:arginine binding"/>
    <property type="evidence" value="ECO:0007669"/>
    <property type="project" value="InterPro"/>
</dbReference>
<protein>
    <submittedName>
        <fullName evidence="9">Unannotated protein</fullName>
    </submittedName>
</protein>
<name>A0A6J6EA24_9ZZZZ</name>
<evidence type="ECO:0000256" key="3">
    <source>
        <dbReference type="ARBA" id="ARBA00022490"/>
    </source>
</evidence>
<dbReference type="SUPFAM" id="SSF46785">
    <property type="entry name" value="Winged helix' DNA-binding domain"/>
    <property type="match status" value="1"/>
</dbReference>
<evidence type="ECO:0000313" key="9">
    <source>
        <dbReference type="EMBL" id="CAB4572089.1"/>
    </source>
</evidence>
<dbReference type="InterPro" id="IPR001669">
    <property type="entry name" value="Arg_repress"/>
</dbReference>
<dbReference type="SUPFAM" id="SSF55252">
    <property type="entry name" value="C-terminal domain of arginine repressor"/>
    <property type="match status" value="1"/>
</dbReference>
<evidence type="ECO:0000256" key="6">
    <source>
        <dbReference type="ARBA" id="ARBA00023163"/>
    </source>
</evidence>
<dbReference type="HAMAP" id="MF_00173">
    <property type="entry name" value="Arg_repressor"/>
    <property type="match status" value="1"/>
</dbReference>
<evidence type="ECO:0000256" key="4">
    <source>
        <dbReference type="ARBA" id="ARBA00023015"/>
    </source>
</evidence>
<comment type="similarity">
    <text evidence="2">Belongs to the ArgR family.</text>
</comment>